<dbReference type="EMBL" id="GEBQ01025096">
    <property type="protein sequence ID" value="JAT14881.1"/>
    <property type="molecule type" value="Transcribed_RNA"/>
</dbReference>
<evidence type="ECO:0008006" key="7">
    <source>
        <dbReference type="Google" id="ProtNLM"/>
    </source>
</evidence>
<evidence type="ECO:0000256" key="3">
    <source>
        <dbReference type="ARBA" id="ARBA00022478"/>
    </source>
</evidence>
<dbReference type="GO" id="GO:0000428">
    <property type="term" value="C:DNA-directed RNA polymerase complex"/>
    <property type="evidence" value="ECO:0007669"/>
    <property type="project" value="UniProtKB-KW"/>
</dbReference>
<dbReference type="InterPro" id="IPR009668">
    <property type="entry name" value="RNA_pol-assoc_fac_A49-like"/>
</dbReference>
<dbReference type="AlphaFoldDB" id="A0A1B6KU06"/>
<evidence type="ECO:0000256" key="1">
    <source>
        <dbReference type="ARBA" id="ARBA00004604"/>
    </source>
</evidence>
<dbReference type="GO" id="GO:0003677">
    <property type="term" value="F:DNA binding"/>
    <property type="evidence" value="ECO:0007669"/>
    <property type="project" value="InterPro"/>
</dbReference>
<dbReference type="Pfam" id="PF06870">
    <property type="entry name" value="RNA_pol_I_A49"/>
    <property type="match status" value="1"/>
</dbReference>
<accession>A0A1B6KU06</accession>
<reference evidence="6" key="1">
    <citation type="submission" date="2015-11" db="EMBL/GenBank/DDBJ databases">
        <title>De novo transcriptome assembly of four potential Pierce s Disease insect vectors from Arizona vineyards.</title>
        <authorList>
            <person name="Tassone E.E."/>
        </authorList>
    </citation>
    <scope>NUCLEOTIDE SEQUENCE</scope>
</reference>
<keyword evidence="4" id="KW-0804">Transcription</keyword>
<evidence type="ECO:0000256" key="2">
    <source>
        <dbReference type="ARBA" id="ARBA00009430"/>
    </source>
</evidence>
<protein>
    <recommendedName>
        <fullName evidence="7">DNA-directed RNA polymerase I subunit RPA49</fullName>
    </recommendedName>
</protein>
<dbReference type="PANTHER" id="PTHR14440">
    <property type="entry name" value="DNA-DIRECTED RNA POLYMERASE I SUBUNIT RPA49"/>
    <property type="match status" value="1"/>
</dbReference>
<dbReference type="GO" id="GO:0006351">
    <property type="term" value="P:DNA-templated transcription"/>
    <property type="evidence" value="ECO:0007669"/>
    <property type="project" value="InterPro"/>
</dbReference>
<feature type="non-terminal residue" evidence="6">
    <location>
        <position position="389"/>
    </location>
</feature>
<proteinExistence type="inferred from homology"/>
<name>A0A1B6KU06_9HEMI</name>
<keyword evidence="3" id="KW-0240">DNA-directed RNA polymerase</keyword>
<dbReference type="GO" id="GO:0005730">
    <property type="term" value="C:nucleolus"/>
    <property type="evidence" value="ECO:0007669"/>
    <property type="project" value="UniProtKB-SubCell"/>
</dbReference>
<evidence type="ECO:0000256" key="5">
    <source>
        <dbReference type="ARBA" id="ARBA00023242"/>
    </source>
</evidence>
<keyword evidence="5" id="KW-0539">Nucleus</keyword>
<comment type="similarity">
    <text evidence="2">Belongs to the eukaryotic RPA49/POLR1E RNA polymerase subunit family.</text>
</comment>
<sequence length="389" mass="44014">MSFTMDAVSSSGGRSSKIKKVIPANRLISPLLINVDNRSLTDEELNNCKCSWFEDEDDRSARVVNFTNNQVNYQGTAITRGNLCKTMLVLQNKKTNKVQMIEVGECRMGRVMQKPSLQTNYDNDEMDTTYEENKSVLLKAFGSKRSKRASDIGSRMRINSDMMTSQIKHSAADVTVNVRELELADSTVDTCLPLCHRDASSVEGVYLLQDFLSPSQLDSMEEEAYAVITLMPFTAEESGYSQFFIDSLERLQNKVNPDRVKTLIYVEALMRFINLPLKKLRKRDLVEIVSPCSTAITKKIVDEFTVESAAGRTRNMVMDDKIVTHIIVLVVIACDFVCNIDILSKNIPHFSAVKMSQIARALCLSTRDKVTWFLKLPLPPTRSGYMRRR</sequence>
<organism evidence="6">
    <name type="scientific">Graphocephala atropunctata</name>
    <dbReference type="NCBI Taxonomy" id="36148"/>
    <lineage>
        <taxon>Eukaryota</taxon>
        <taxon>Metazoa</taxon>
        <taxon>Ecdysozoa</taxon>
        <taxon>Arthropoda</taxon>
        <taxon>Hexapoda</taxon>
        <taxon>Insecta</taxon>
        <taxon>Pterygota</taxon>
        <taxon>Neoptera</taxon>
        <taxon>Paraneoptera</taxon>
        <taxon>Hemiptera</taxon>
        <taxon>Auchenorrhyncha</taxon>
        <taxon>Membracoidea</taxon>
        <taxon>Cicadellidae</taxon>
        <taxon>Cicadellinae</taxon>
        <taxon>Cicadellini</taxon>
        <taxon>Graphocephala</taxon>
    </lineage>
</organism>
<evidence type="ECO:0000256" key="4">
    <source>
        <dbReference type="ARBA" id="ARBA00023163"/>
    </source>
</evidence>
<gene>
    <name evidence="6" type="ORF">g.8229</name>
</gene>
<comment type="subcellular location">
    <subcellularLocation>
        <location evidence="1">Nucleus</location>
        <location evidence="1">Nucleolus</location>
    </subcellularLocation>
</comment>
<evidence type="ECO:0000313" key="6">
    <source>
        <dbReference type="EMBL" id="JAT14881.1"/>
    </source>
</evidence>